<dbReference type="SUPFAM" id="SSF56059">
    <property type="entry name" value="Glutathione synthetase ATP-binding domain-like"/>
    <property type="match status" value="1"/>
</dbReference>
<evidence type="ECO:0000313" key="4">
    <source>
        <dbReference type="EMBL" id="PTM59853.1"/>
    </source>
</evidence>
<dbReference type="GO" id="GO:0046872">
    <property type="term" value="F:metal ion binding"/>
    <property type="evidence" value="ECO:0007669"/>
    <property type="project" value="InterPro"/>
</dbReference>
<evidence type="ECO:0000259" key="3">
    <source>
        <dbReference type="PROSITE" id="PS50975"/>
    </source>
</evidence>
<keyword evidence="1" id="KW-0067">ATP-binding</keyword>
<dbReference type="AlphaFoldDB" id="A0A2T4ZD89"/>
<dbReference type="PROSITE" id="PS50975">
    <property type="entry name" value="ATP_GRASP"/>
    <property type="match status" value="1"/>
</dbReference>
<sequence length="399" mass="45326">MALHLARLFKQAGWRVLAAESMAYPLLSFSNAVERCFSLPGPNQDENGFIQGLVSLIQEYEVDWLIPTCEETFFISKHYRRLSSYCRVLVGEWDILQRFHHKGNFIADLQQAGEWVPKTTVIRHPQEWRRQVQNIPFPAILKPVYSRFGTQVRFLNKPSDEPPVSLKRGWVLQKRIAGSQICAYGVSQRGRLTAYSCYHLQFAAGIGSAITFCHAEEPEVFAWVKRFVKRHRYTGQISFDFIRSTEDGRLYPLECNPRTTSGVHLFTGEDLVQAMVGDPPFAIVTPDPRTKTMLALPFALYGWKKGNLRAWLTTFVTHRDVIFDWNDPKPFFGQAQSLRHLWKEARKQGVPLLQFTTRDIEWEGGETDGTGDGGDRISRTSLGTSSAPLGAGSNRIGAK</sequence>
<gene>
    <name evidence="4" type="ORF">C8J48_2488</name>
</gene>
<keyword evidence="5" id="KW-1185">Reference proteome</keyword>
<dbReference type="EMBL" id="PZZP01000001">
    <property type="protein sequence ID" value="PTM59853.1"/>
    <property type="molecule type" value="Genomic_DNA"/>
</dbReference>
<name>A0A2T4ZD89_9BACL</name>
<reference evidence="4 5" key="1">
    <citation type="submission" date="2018-04" db="EMBL/GenBank/DDBJ databases">
        <title>Genomic Encyclopedia of Archaeal and Bacterial Type Strains, Phase II (KMG-II): from individual species to whole genera.</title>
        <authorList>
            <person name="Goeker M."/>
        </authorList>
    </citation>
    <scope>NUCLEOTIDE SEQUENCE [LARGE SCALE GENOMIC DNA]</scope>
    <source>
        <strain evidence="4 5">DSM 45169</strain>
    </source>
</reference>
<accession>A0A2T4ZD89</accession>
<feature type="domain" description="ATP-grasp" evidence="3">
    <location>
        <begin position="106"/>
        <end position="285"/>
    </location>
</feature>
<keyword evidence="4" id="KW-0436">Ligase</keyword>
<organism evidence="4 5">
    <name type="scientific">Desmospora activa DSM 45169</name>
    <dbReference type="NCBI Taxonomy" id="1121389"/>
    <lineage>
        <taxon>Bacteria</taxon>
        <taxon>Bacillati</taxon>
        <taxon>Bacillota</taxon>
        <taxon>Bacilli</taxon>
        <taxon>Bacillales</taxon>
        <taxon>Thermoactinomycetaceae</taxon>
        <taxon>Desmospora</taxon>
    </lineage>
</organism>
<feature type="region of interest" description="Disordered" evidence="2">
    <location>
        <begin position="361"/>
        <end position="399"/>
    </location>
</feature>
<dbReference type="Gene3D" id="3.30.470.20">
    <property type="entry name" value="ATP-grasp fold, B domain"/>
    <property type="match status" value="1"/>
</dbReference>
<dbReference type="GO" id="GO:0016874">
    <property type="term" value="F:ligase activity"/>
    <property type="evidence" value="ECO:0007669"/>
    <property type="project" value="UniProtKB-KW"/>
</dbReference>
<proteinExistence type="predicted"/>
<protein>
    <submittedName>
        <fullName evidence="4">Putative ATP-grasp superfamily ATP-dependent carboligase</fullName>
    </submittedName>
</protein>
<dbReference type="InterPro" id="IPR011761">
    <property type="entry name" value="ATP-grasp"/>
</dbReference>
<comment type="caution">
    <text evidence="4">The sequence shown here is derived from an EMBL/GenBank/DDBJ whole genome shotgun (WGS) entry which is preliminary data.</text>
</comment>
<dbReference type="Proteomes" id="UP000241639">
    <property type="component" value="Unassembled WGS sequence"/>
</dbReference>
<keyword evidence="1" id="KW-0547">Nucleotide-binding</keyword>
<evidence type="ECO:0000256" key="1">
    <source>
        <dbReference type="PROSITE-ProRule" id="PRU00409"/>
    </source>
</evidence>
<dbReference type="Gene3D" id="3.40.50.20">
    <property type="match status" value="1"/>
</dbReference>
<evidence type="ECO:0000313" key="5">
    <source>
        <dbReference type="Proteomes" id="UP000241639"/>
    </source>
</evidence>
<evidence type="ECO:0000256" key="2">
    <source>
        <dbReference type="SAM" id="MobiDB-lite"/>
    </source>
</evidence>
<dbReference type="GO" id="GO:0005524">
    <property type="term" value="F:ATP binding"/>
    <property type="evidence" value="ECO:0007669"/>
    <property type="project" value="UniProtKB-UniRule"/>
</dbReference>